<dbReference type="OrthoDB" id="9793626at2"/>
<keyword evidence="8" id="KW-0670">Pyruvate</keyword>
<dbReference type="InterPro" id="IPR006139">
    <property type="entry name" value="D-isomer_2_OHA_DH_cat_dom"/>
</dbReference>
<keyword evidence="3" id="KW-0520">NAD</keyword>
<dbReference type="EMBL" id="AP014854">
    <property type="protein sequence ID" value="BAR98492.1"/>
    <property type="molecule type" value="Genomic_DNA"/>
</dbReference>
<evidence type="ECO:0000313" key="9">
    <source>
        <dbReference type="Proteomes" id="UP000065734"/>
    </source>
</evidence>
<evidence type="ECO:0000259" key="5">
    <source>
        <dbReference type="Pfam" id="PF00389"/>
    </source>
</evidence>
<dbReference type="Proteomes" id="UP000065734">
    <property type="component" value="Chromosome I"/>
</dbReference>
<dbReference type="CDD" id="cd12156">
    <property type="entry name" value="HPPR"/>
    <property type="match status" value="1"/>
</dbReference>
<evidence type="ECO:0000256" key="2">
    <source>
        <dbReference type="ARBA" id="ARBA00023002"/>
    </source>
</evidence>
<name>A0A0H5B8G5_BLAVI</name>
<keyword evidence="1" id="KW-0521">NADP</keyword>
<dbReference type="InterPro" id="IPR050223">
    <property type="entry name" value="D-isomer_2-hydroxyacid_DH"/>
</dbReference>
<dbReference type="RefSeq" id="WP_055036238.1">
    <property type="nucleotide sequence ID" value="NZ_AP014854.2"/>
</dbReference>
<dbReference type="STRING" id="1079.BVIR_445"/>
<dbReference type="FunFam" id="3.40.50.720:FF:000213">
    <property type="entry name" value="Putative 2-hydroxyacid dehydrogenase"/>
    <property type="match status" value="1"/>
</dbReference>
<reference evidence="7" key="1">
    <citation type="journal article" date="2015" name="Genome Announc.">
        <title>Complete Genome Sequence of the Bacteriochlorophyll b-Producing Photosynthetic Bacterium Blastochloris viridis.</title>
        <authorList>
            <person name="Tsukatani Y."/>
            <person name="Hirose Y."/>
            <person name="Harada J."/>
            <person name="Misawa N."/>
            <person name="Mori K."/>
            <person name="Inoue K."/>
            <person name="Tamiaki H."/>
        </authorList>
    </citation>
    <scope>NUCLEOTIDE SEQUENCE [LARGE SCALE GENOMIC DNA]</scope>
    <source>
        <strain evidence="7">DSM 133</strain>
    </source>
</reference>
<dbReference type="PANTHER" id="PTHR10996">
    <property type="entry name" value="2-HYDROXYACID DEHYDROGENASE-RELATED"/>
    <property type="match status" value="1"/>
</dbReference>
<dbReference type="EC" id="1.1.1.79" evidence="8"/>
<keyword evidence="9" id="KW-1185">Reference proteome</keyword>
<dbReference type="EMBL" id="LN907867">
    <property type="protein sequence ID" value="CUU44165.1"/>
    <property type="molecule type" value="Genomic_DNA"/>
</dbReference>
<evidence type="ECO:0000259" key="6">
    <source>
        <dbReference type="Pfam" id="PF02826"/>
    </source>
</evidence>
<dbReference type="Gene3D" id="3.40.50.720">
    <property type="entry name" value="NAD(P)-binding Rossmann-like Domain"/>
    <property type="match status" value="2"/>
</dbReference>
<keyword evidence="2 4" id="KW-0560">Oxidoreductase</keyword>
<dbReference type="SUPFAM" id="SSF51735">
    <property type="entry name" value="NAD(P)-binding Rossmann-fold domains"/>
    <property type="match status" value="1"/>
</dbReference>
<evidence type="ECO:0000256" key="4">
    <source>
        <dbReference type="RuleBase" id="RU003719"/>
    </source>
</evidence>
<dbReference type="PANTHER" id="PTHR10996:SF178">
    <property type="entry name" value="2-HYDROXYACID DEHYDROGENASE YGL185C-RELATED"/>
    <property type="match status" value="1"/>
</dbReference>
<dbReference type="SUPFAM" id="SSF52283">
    <property type="entry name" value="Formate/glycerate dehydrogenase catalytic domain-like"/>
    <property type="match status" value="1"/>
</dbReference>
<organism evidence="8 9">
    <name type="scientific">Blastochloris viridis</name>
    <name type="common">Rhodopseudomonas viridis</name>
    <dbReference type="NCBI Taxonomy" id="1079"/>
    <lineage>
        <taxon>Bacteria</taxon>
        <taxon>Pseudomonadati</taxon>
        <taxon>Pseudomonadota</taxon>
        <taxon>Alphaproteobacteria</taxon>
        <taxon>Hyphomicrobiales</taxon>
        <taxon>Blastochloridaceae</taxon>
        <taxon>Blastochloris</taxon>
    </lineage>
</organism>
<dbReference type="GO" id="GO:0005829">
    <property type="term" value="C:cytosol"/>
    <property type="evidence" value="ECO:0007669"/>
    <property type="project" value="TreeGrafter"/>
</dbReference>
<reference evidence="8" key="2">
    <citation type="submission" date="2015-11" db="EMBL/GenBank/DDBJ databases">
        <authorList>
            <person name="Zhang Y."/>
            <person name="Guo Z."/>
        </authorList>
    </citation>
    <scope>NUCLEOTIDE SEQUENCE</scope>
    <source>
        <strain evidence="8">1</strain>
    </source>
</reference>
<dbReference type="Pfam" id="PF00389">
    <property type="entry name" value="2-Hacid_dh"/>
    <property type="match status" value="1"/>
</dbReference>
<accession>A0A0H5B8G5</accession>
<reference evidence="9" key="3">
    <citation type="journal article" date="2016" name="Genome Announc.">
        <title>Revised genome sequence of the purple photosynthetic bacterium Blastochloris viridis.</title>
        <authorList>
            <person name="Liu L.N."/>
            <person name="Faulkner M."/>
            <person name="Liu X."/>
            <person name="Huang F."/>
            <person name="Darby A.C."/>
            <person name="Hall N."/>
        </authorList>
    </citation>
    <scope>NUCLEOTIDE SEQUENCE [LARGE SCALE GENOMIC DNA]</scope>
    <source>
        <strain evidence="9">ATCC 19567 / DSM 133 / F</strain>
    </source>
</reference>
<evidence type="ECO:0000256" key="1">
    <source>
        <dbReference type="ARBA" id="ARBA00022857"/>
    </source>
</evidence>
<comment type="similarity">
    <text evidence="4">Belongs to the D-isomer specific 2-hydroxyacid dehydrogenase family.</text>
</comment>
<dbReference type="AlphaFoldDB" id="A0A0H5B8G5"/>
<feature type="domain" description="D-isomer specific 2-hydroxyacid dehydrogenase catalytic" evidence="5">
    <location>
        <begin position="38"/>
        <end position="312"/>
    </location>
</feature>
<dbReference type="Pfam" id="PF02826">
    <property type="entry name" value="2-Hacid_dh_C"/>
    <property type="match status" value="1"/>
</dbReference>
<dbReference type="GO" id="GO:0051287">
    <property type="term" value="F:NAD binding"/>
    <property type="evidence" value="ECO:0007669"/>
    <property type="project" value="InterPro"/>
</dbReference>
<dbReference type="InterPro" id="IPR036291">
    <property type="entry name" value="NAD(P)-bd_dom_sf"/>
</dbReference>
<dbReference type="InterPro" id="IPR006140">
    <property type="entry name" value="D-isomer_DH_NAD-bd"/>
</dbReference>
<evidence type="ECO:0000313" key="8">
    <source>
        <dbReference type="EMBL" id="CUU44165.1"/>
    </source>
</evidence>
<dbReference type="GO" id="GO:0016618">
    <property type="term" value="F:hydroxypyruvate reductase [NAD(P)H] activity"/>
    <property type="evidence" value="ECO:0007669"/>
    <property type="project" value="TreeGrafter"/>
</dbReference>
<sequence length="323" mass="34621">MTDTPEILVPRPMMPTVTEQLGRRFRLHKLWESGDGALDAVAARVRGLATTAAGHPVDEALLAKLPKLEIISNFGVGYDHIDAAAAARHGVVVTYTPDVLTEEVADTALGLLLATVRRLPQADRYVRAGAWPKAHFPLSPSLRDRRIGIYGLGRIGRAIARRLDGFGVPLAYHSRTRHTDVPYPYHPDLASLAAAVDTLIVITPGGPDTKNSVNAAVLAALGPRGVLINVARGSVVDEPALIEALRAGTILAAGLDVFADEPNVPAELMAMDNVVLLPHVGSATLYTRQAMAQLTVDNLVSWFDDRGPLTPVPETPWPNPRRA</sequence>
<gene>
    <name evidence="8" type="primary">ghrB</name>
    <name evidence="7" type="ORF">BV133_899</name>
    <name evidence="8" type="ORF">BVIRIDIS_32120</name>
</gene>
<dbReference type="GO" id="GO:0030267">
    <property type="term" value="F:glyoxylate reductase (NADPH) activity"/>
    <property type="evidence" value="ECO:0007669"/>
    <property type="project" value="UniProtKB-EC"/>
</dbReference>
<dbReference type="PATRIC" id="fig|1079.6.peg.449"/>
<dbReference type="KEGG" id="bvr:BVIR_445"/>
<feature type="domain" description="D-isomer specific 2-hydroxyacid dehydrogenase NAD-binding" evidence="6">
    <location>
        <begin position="109"/>
        <end position="281"/>
    </location>
</feature>
<evidence type="ECO:0000313" key="7">
    <source>
        <dbReference type="EMBL" id="BAR98492.1"/>
    </source>
</evidence>
<evidence type="ECO:0000256" key="3">
    <source>
        <dbReference type="ARBA" id="ARBA00023027"/>
    </source>
</evidence>
<proteinExistence type="inferred from homology"/>
<protein>
    <submittedName>
        <fullName evidence="7">D-3-phosphoglycerate dehydrogenase</fullName>
    </submittedName>
    <submittedName>
        <fullName evidence="8">Glyoxylate/hydroxypyruvate reductase B</fullName>
        <ecNumber evidence="8">1.1.1.79</ecNumber>
    </submittedName>
</protein>